<dbReference type="PRINTS" id="PR01840">
    <property type="entry name" value="TATCFAMILY"/>
</dbReference>
<comment type="function">
    <text evidence="7">Part of the twin-arginine translocation (Tat) system that transports large folded proteins containing a characteristic twin-arginine motif in their signal peptide across membranes. Together with TatB, TatC is part of a receptor directly interacting with Tat signal peptides.</text>
</comment>
<keyword evidence="9" id="KW-1185">Reference proteome</keyword>
<feature type="transmembrane region" description="Helical" evidence="7">
    <location>
        <begin position="195"/>
        <end position="214"/>
    </location>
</feature>
<dbReference type="NCBIfam" id="TIGR00945">
    <property type="entry name" value="tatC"/>
    <property type="match status" value="1"/>
</dbReference>
<comment type="subunit">
    <text evidence="7">The Tat system comprises two distinct complexes: a TatABC complex, containing multiple copies of TatA, TatB and TatC subunits, and a separate TatA complex, containing only TatA subunits. Substrates initially bind to the TatABC complex, which probably triggers association of the separate TatA complex to form the active translocon.</text>
</comment>
<feature type="transmembrane region" description="Helical" evidence="7">
    <location>
        <begin position="220"/>
        <end position="241"/>
    </location>
</feature>
<protein>
    <recommendedName>
        <fullName evidence="7">Sec-independent protein translocase protein TatC</fullName>
    </recommendedName>
</protein>
<keyword evidence="5 7" id="KW-0811">Translocation</keyword>
<feature type="transmembrane region" description="Helical" evidence="7">
    <location>
        <begin position="115"/>
        <end position="137"/>
    </location>
</feature>
<dbReference type="InterPro" id="IPR002033">
    <property type="entry name" value="TatC"/>
</dbReference>
<feature type="transmembrane region" description="Helical" evidence="7">
    <location>
        <begin position="164"/>
        <end position="188"/>
    </location>
</feature>
<reference evidence="8 9" key="1">
    <citation type="submission" date="2023-07" db="EMBL/GenBank/DDBJ databases">
        <title>Sequencing the genomes of 1000 actinobacteria strains.</title>
        <authorList>
            <person name="Klenk H.-P."/>
        </authorList>
    </citation>
    <scope>NUCLEOTIDE SEQUENCE [LARGE SCALE GENOMIC DNA]</scope>
    <source>
        <strain evidence="8 9">DSM 14785</strain>
    </source>
</reference>
<dbReference type="Proteomes" id="UP001240250">
    <property type="component" value="Unassembled WGS sequence"/>
</dbReference>
<organism evidence="8 9">
    <name type="scientific">Cellulomonas iranensis</name>
    <dbReference type="NCBI Taxonomy" id="76862"/>
    <lineage>
        <taxon>Bacteria</taxon>
        <taxon>Bacillati</taxon>
        <taxon>Actinomycetota</taxon>
        <taxon>Actinomycetes</taxon>
        <taxon>Micrococcales</taxon>
        <taxon>Cellulomonadaceae</taxon>
        <taxon>Cellulomonas</taxon>
    </lineage>
</organism>
<evidence type="ECO:0000256" key="4">
    <source>
        <dbReference type="ARBA" id="ARBA00022989"/>
    </source>
</evidence>
<accession>A0ABU0GNT0</accession>
<feature type="transmembrane region" description="Helical" evidence="7">
    <location>
        <begin position="25"/>
        <end position="43"/>
    </location>
</feature>
<dbReference type="PANTHER" id="PTHR30371:SF0">
    <property type="entry name" value="SEC-INDEPENDENT PROTEIN TRANSLOCASE PROTEIN TATC, CHLOROPLASTIC-RELATED"/>
    <property type="match status" value="1"/>
</dbReference>
<keyword evidence="2 7" id="KW-0812">Transmembrane</keyword>
<proteinExistence type="inferred from homology"/>
<dbReference type="Pfam" id="PF00902">
    <property type="entry name" value="TatC"/>
    <property type="match status" value="1"/>
</dbReference>
<dbReference type="EMBL" id="JAUSVM010000001">
    <property type="protein sequence ID" value="MDQ0427025.1"/>
    <property type="molecule type" value="Genomic_DNA"/>
</dbReference>
<keyword evidence="6 7" id="KW-0472">Membrane</keyword>
<evidence type="ECO:0000256" key="7">
    <source>
        <dbReference type="HAMAP-Rule" id="MF_00902"/>
    </source>
</evidence>
<evidence type="ECO:0000313" key="9">
    <source>
        <dbReference type="Proteomes" id="UP001240250"/>
    </source>
</evidence>
<keyword evidence="7" id="KW-1003">Cell membrane</keyword>
<keyword evidence="7" id="KW-0813">Transport</keyword>
<sequence>MTRTPAADGGRMPLRAHLRELRRRLTLIAVGLVVGTVVGWFFYDPVFQLLQRPILDVAARRGDTVSLNFQGVATAFDVQIKVSLFLGVLGTSPWWMYQLWAFITPGLTRRERGYAVGFIAAGVPLFLAGAALAFWALPNAVRLLTDFAPAETTNWVDAQLYLSFVMRIVLAFGVGFLLPVVMVALNFAGLVRARAWLAGWRWAVVIAFTFAAVATPTPDAISMIVVAIPICVLFFVAIGVCHLHDRRLDRRLVAQGLPRLDGTMPGEDADARGGGAAPGTA</sequence>
<name>A0ABU0GNT0_9CELL</name>
<dbReference type="HAMAP" id="MF_00902">
    <property type="entry name" value="TatC"/>
    <property type="match status" value="1"/>
</dbReference>
<evidence type="ECO:0000256" key="6">
    <source>
        <dbReference type="ARBA" id="ARBA00023136"/>
    </source>
</evidence>
<evidence type="ECO:0000256" key="5">
    <source>
        <dbReference type="ARBA" id="ARBA00023010"/>
    </source>
</evidence>
<keyword evidence="3 7" id="KW-0653">Protein transport</keyword>
<evidence type="ECO:0000256" key="1">
    <source>
        <dbReference type="ARBA" id="ARBA00004141"/>
    </source>
</evidence>
<dbReference type="PANTHER" id="PTHR30371">
    <property type="entry name" value="SEC-INDEPENDENT PROTEIN TRANSLOCASE PROTEIN TATC"/>
    <property type="match status" value="1"/>
</dbReference>
<comment type="similarity">
    <text evidence="7">Belongs to the TatC family.</text>
</comment>
<keyword evidence="4 7" id="KW-1133">Transmembrane helix</keyword>
<gene>
    <name evidence="7" type="primary">tatC</name>
    <name evidence="8" type="ORF">JO380_003406</name>
</gene>
<evidence type="ECO:0000256" key="3">
    <source>
        <dbReference type="ARBA" id="ARBA00022927"/>
    </source>
</evidence>
<comment type="subcellular location">
    <subcellularLocation>
        <location evidence="7">Cell membrane</location>
        <topology evidence="7">Multi-pass membrane protein</topology>
    </subcellularLocation>
    <subcellularLocation>
        <location evidence="1">Membrane</location>
        <topology evidence="1">Multi-pass membrane protein</topology>
    </subcellularLocation>
</comment>
<feature type="transmembrane region" description="Helical" evidence="7">
    <location>
        <begin position="82"/>
        <end position="103"/>
    </location>
</feature>
<comment type="caution">
    <text evidence="8">The sequence shown here is derived from an EMBL/GenBank/DDBJ whole genome shotgun (WGS) entry which is preliminary data.</text>
</comment>
<evidence type="ECO:0000313" key="8">
    <source>
        <dbReference type="EMBL" id="MDQ0427025.1"/>
    </source>
</evidence>
<evidence type="ECO:0000256" key="2">
    <source>
        <dbReference type="ARBA" id="ARBA00022692"/>
    </source>
</evidence>